<accession>A0A553H1N0</accession>
<dbReference type="EMBL" id="VJOY01000004">
    <property type="protein sequence ID" value="TRX75665.1"/>
    <property type="molecule type" value="Genomic_DNA"/>
</dbReference>
<sequence length="424" mass="45880">MPSFKRRGLGLLVLLVLIVLVAALYLWLRPPPKSRVEPLTLEDGSPAVHAIPGTARGERVLVAVPAGQGLNEGQLLALADTAGAEVLQVETRDGDCAAQAARLGTLRQHLDGEPTLVAGSGPGAALAWRWLAGQGSDKARALSVDFAVDHPDCPQPLPTQASHGRWSVAWNDSPDDDSARFARDVSNAETLIADYDTALPALLDSELQRLLQGTGETIPVVEVPAPPGKASDTVTLFYSGDGGWRDLDRDVAAQMAELGYPVVGVDTLRYYWQHKTAQQSAADLSHLMHIYREKWGAKRFVLMGFSFGANVLPSIYGELPDTDRNQVDGVFLMSMERSLSFEIRVQGWLGKAGEEAPVGPELAKLPTDKLLCIYGEEEADDSGCTLPESKGENLRLPGGHHYDEDYPALAKRLVQAILKRQKRA</sequence>
<dbReference type="Gene3D" id="3.40.50.1820">
    <property type="entry name" value="alpha/beta hydrolase"/>
    <property type="match status" value="1"/>
</dbReference>
<dbReference type="Pfam" id="PF06057">
    <property type="entry name" value="VirJ"/>
    <property type="match status" value="1"/>
</dbReference>
<evidence type="ECO:0000313" key="3">
    <source>
        <dbReference type="Proteomes" id="UP000315235"/>
    </source>
</evidence>
<reference evidence="2 3" key="1">
    <citation type="submission" date="2019-07" db="EMBL/GenBank/DDBJ databases">
        <title>Pseudomonas mangiferae sp. nov., isolated from bark of mango tree in Thailand.</title>
        <authorList>
            <person name="Srisuk N."/>
            <person name="Anurat P."/>
        </authorList>
    </citation>
    <scope>NUCLEOTIDE SEQUENCE [LARGE SCALE GENOMIC DNA]</scope>
    <source>
        <strain evidence="2 3">DMKU_BBB3-04</strain>
    </source>
</reference>
<comment type="caution">
    <text evidence="2">The sequence shown here is derived from an EMBL/GenBank/DDBJ whole genome shotgun (WGS) entry which is preliminary data.</text>
</comment>
<dbReference type="SUPFAM" id="SSF53474">
    <property type="entry name" value="alpha/beta-Hydrolases"/>
    <property type="match status" value="1"/>
</dbReference>
<evidence type="ECO:0000313" key="2">
    <source>
        <dbReference type="EMBL" id="TRX75665.1"/>
    </source>
</evidence>
<keyword evidence="3" id="KW-1185">Reference proteome</keyword>
<dbReference type="PIRSF" id="PIRSF029063">
    <property type="entry name" value="IV_sec_VirJ"/>
    <property type="match status" value="1"/>
</dbReference>
<dbReference type="RefSeq" id="WP_143487757.1">
    <property type="nucleotide sequence ID" value="NZ_VJOY01000004.1"/>
</dbReference>
<dbReference type="AlphaFoldDB" id="A0A553H1N0"/>
<evidence type="ECO:0000259" key="1">
    <source>
        <dbReference type="Pfam" id="PF06057"/>
    </source>
</evidence>
<name>A0A553H1N0_9PSED</name>
<proteinExistence type="predicted"/>
<dbReference type="Proteomes" id="UP000315235">
    <property type="component" value="Unassembled WGS sequence"/>
</dbReference>
<dbReference type="InterPro" id="IPR010333">
    <property type="entry name" value="VirJ"/>
</dbReference>
<dbReference type="InterPro" id="IPR011225">
    <property type="entry name" value="IV_sec_VirJ"/>
</dbReference>
<feature type="domain" description="Bacterial virulence" evidence="1">
    <location>
        <begin position="232"/>
        <end position="420"/>
    </location>
</feature>
<dbReference type="OrthoDB" id="641022at2"/>
<protein>
    <submittedName>
        <fullName evidence="2">Virulence factor family protein</fullName>
    </submittedName>
</protein>
<organism evidence="2 3">
    <name type="scientific">Pseudomonas mangiferae</name>
    <dbReference type="NCBI Taxonomy" id="2593654"/>
    <lineage>
        <taxon>Bacteria</taxon>
        <taxon>Pseudomonadati</taxon>
        <taxon>Pseudomonadota</taxon>
        <taxon>Gammaproteobacteria</taxon>
        <taxon>Pseudomonadales</taxon>
        <taxon>Pseudomonadaceae</taxon>
        <taxon>Pseudomonas</taxon>
    </lineage>
</organism>
<dbReference type="InterPro" id="IPR029058">
    <property type="entry name" value="AB_hydrolase_fold"/>
</dbReference>
<gene>
    <name evidence="2" type="ORF">FM069_07955</name>
</gene>